<feature type="transmembrane region" description="Helical" evidence="2">
    <location>
        <begin position="26"/>
        <end position="45"/>
    </location>
</feature>
<reference evidence="3" key="1">
    <citation type="journal article" date="2022" name="Int. J. Syst. Evol. Microbiol.">
        <title>A novel species of lactic acid bacteria, Ligilactobacillus pabuli sp. nov., isolated from alfalfa silage.</title>
        <authorList>
            <person name="Tohno M."/>
            <person name="Tanizawa Y."/>
            <person name="Sawada H."/>
            <person name="Sakamoto M."/>
            <person name="Ohkuma M."/>
            <person name="Kobayashi H."/>
        </authorList>
    </citation>
    <scope>NUCLEOTIDE SEQUENCE</scope>
    <source>
        <strain evidence="3">AF129</strain>
    </source>
</reference>
<feature type="transmembrane region" description="Helical" evidence="2">
    <location>
        <begin position="270"/>
        <end position="291"/>
    </location>
</feature>
<evidence type="ECO:0000256" key="1">
    <source>
        <dbReference type="SAM" id="MobiDB-lite"/>
    </source>
</evidence>
<feature type="region of interest" description="Disordered" evidence="1">
    <location>
        <begin position="1"/>
        <end position="22"/>
    </location>
</feature>
<evidence type="ECO:0000313" key="3">
    <source>
        <dbReference type="EMBL" id="GKS82436.1"/>
    </source>
</evidence>
<evidence type="ECO:0008006" key="5">
    <source>
        <dbReference type="Google" id="ProtNLM"/>
    </source>
</evidence>
<protein>
    <recommendedName>
        <fullName evidence="5">ABC transporter permease</fullName>
    </recommendedName>
</protein>
<dbReference type="Proteomes" id="UP001055149">
    <property type="component" value="Unassembled WGS sequence"/>
</dbReference>
<accession>A0ABQ5JQ77</accession>
<sequence>MAAQESDRHSSSGRHFGPERQPRHGVSQLLTVCLMVTLLCCLAAVGSKKTVLDQSFTTTQMVTTKNVAAVHKGLAASLNAFVTEGDSQFDFTGDLLTRQQVKDDLNAVLANVYTGSQPLTSKKIVDQVVANFVTEATQKGVPLQSEQWLSYKSNFVAQVQISLNNQMNSSGLQQARQWLKVGQKFMPAFLTVNLILSAALAVGLLVQTRSLFRFSHYCGIAAFCAGLLGWLAVQLLKLSGVVENIAVASRMYQTIVTSYGQAVLKVFDQTAATMIYAGLGLLALALVGRILRQRK</sequence>
<evidence type="ECO:0000313" key="4">
    <source>
        <dbReference type="Proteomes" id="UP001055149"/>
    </source>
</evidence>
<dbReference type="EMBL" id="BQXH01000035">
    <property type="protein sequence ID" value="GKS82436.1"/>
    <property type="molecule type" value="Genomic_DNA"/>
</dbReference>
<feature type="transmembrane region" description="Helical" evidence="2">
    <location>
        <begin position="185"/>
        <end position="208"/>
    </location>
</feature>
<feature type="transmembrane region" description="Helical" evidence="2">
    <location>
        <begin position="214"/>
        <end position="233"/>
    </location>
</feature>
<comment type="caution">
    <text evidence="3">The sequence shown here is derived from an EMBL/GenBank/DDBJ whole genome shotgun (WGS) entry which is preliminary data.</text>
</comment>
<name>A0ABQ5JQ77_9LACO</name>
<keyword evidence="2" id="KW-0472">Membrane</keyword>
<proteinExistence type="predicted"/>
<keyword evidence="2" id="KW-1133">Transmembrane helix</keyword>
<organism evidence="3 4">
    <name type="scientific">Ligilactobacillus pabuli</name>
    <dbReference type="NCBI Taxonomy" id="2886039"/>
    <lineage>
        <taxon>Bacteria</taxon>
        <taxon>Bacillati</taxon>
        <taxon>Bacillota</taxon>
        <taxon>Bacilli</taxon>
        <taxon>Lactobacillales</taxon>
        <taxon>Lactobacillaceae</taxon>
        <taxon>Ligilactobacillus</taxon>
    </lineage>
</organism>
<keyword evidence="4" id="KW-1185">Reference proteome</keyword>
<evidence type="ECO:0000256" key="2">
    <source>
        <dbReference type="SAM" id="Phobius"/>
    </source>
</evidence>
<keyword evidence="2" id="KW-0812">Transmembrane</keyword>
<gene>
    <name evidence="3" type="ORF">LPAF129_21220</name>
</gene>